<comment type="similarity">
    <text evidence="1 6">Belongs to the pseudouridine synthase RluA family.</text>
</comment>
<comment type="catalytic activity">
    <reaction evidence="6">
        <text>a uridine in RNA = a pseudouridine in RNA</text>
        <dbReference type="Rhea" id="RHEA:48348"/>
        <dbReference type="Rhea" id="RHEA-COMP:12068"/>
        <dbReference type="Rhea" id="RHEA-COMP:12069"/>
        <dbReference type="ChEBI" id="CHEBI:65314"/>
        <dbReference type="ChEBI" id="CHEBI:65315"/>
    </reaction>
</comment>
<dbReference type="FunFam" id="3.30.2350.10:FF:000006">
    <property type="entry name" value="Pseudouridine synthase"/>
    <property type="match status" value="1"/>
</dbReference>
<evidence type="ECO:0000256" key="3">
    <source>
        <dbReference type="ARBA" id="ARBA00023235"/>
    </source>
</evidence>
<feature type="domain" description="RNA-binding S4" evidence="8">
    <location>
        <begin position="44"/>
        <end position="109"/>
    </location>
</feature>
<proteinExistence type="inferred from homology"/>
<dbReference type="PROSITE" id="PS01129">
    <property type="entry name" value="PSI_RLU"/>
    <property type="match status" value="1"/>
</dbReference>
<dbReference type="InterPro" id="IPR020103">
    <property type="entry name" value="PsdUridine_synth_cat_dom_sf"/>
</dbReference>
<dbReference type="Gene3D" id="3.10.290.10">
    <property type="entry name" value="RNA-binding S4 domain"/>
    <property type="match status" value="1"/>
</dbReference>
<evidence type="ECO:0000256" key="1">
    <source>
        <dbReference type="ARBA" id="ARBA00010876"/>
    </source>
</evidence>
<evidence type="ECO:0000259" key="8">
    <source>
        <dbReference type="SMART" id="SM00363"/>
    </source>
</evidence>
<evidence type="ECO:0000256" key="6">
    <source>
        <dbReference type="RuleBase" id="RU362028"/>
    </source>
</evidence>
<gene>
    <name evidence="9" type="ORF">H9779_04260</name>
</gene>
<dbReference type="PANTHER" id="PTHR21600:SF44">
    <property type="entry name" value="RIBOSOMAL LARGE SUBUNIT PSEUDOURIDINE SYNTHASE D"/>
    <property type="match status" value="1"/>
</dbReference>
<comment type="caution">
    <text evidence="9">The sequence shown here is derived from an EMBL/GenBank/DDBJ whole genome shotgun (WGS) entry which is preliminary data.</text>
</comment>
<dbReference type="AlphaFoldDB" id="A0A9D2L3Z7"/>
<dbReference type="EC" id="5.4.99.-" evidence="6"/>
<dbReference type="Pfam" id="PF00849">
    <property type="entry name" value="PseudoU_synth_2"/>
    <property type="match status" value="1"/>
</dbReference>
<dbReference type="InterPro" id="IPR006225">
    <property type="entry name" value="PsdUridine_synth_RluC/D"/>
</dbReference>
<protein>
    <recommendedName>
        <fullName evidence="6">Pseudouridine synthase</fullName>
        <ecNumber evidence="6">5.4.99.-</ecNumber>
    </recommendedName>
</protein>
<keyword evidence="2 5" id="KW-0694">RNA-binding</keyword>
<evidence type="ECO:0000256" key="2">
    <source>
        <dbReference type="ARBA" id="ARBA00022884"/>
    </source>
</evidence>
<feature type="active site" evidence="4">
    <location>
        <position position="169"/>
    </location>
</feature>
<reference evidence="9" key="1">
    <citation type="journal article" date="2021" name="PeerJ">
        <title>Extensive microbial diversity within the chicken gut microbiome revealed by metagenomics and culture.</title>
        <authorList>
            <person name="Gilroy R."/>
            <person name="Ravi A."/>
            <person name="Getino M."/>
            <person name="Pursley I."/>
            <person name="Horton D.L."/>
            <person name="Alikhan N.F."/>
            <person name="Baker D."/>
            <person name="Gharbi K."/>
            <person name="Hall N."/>
            <person name="Watson M."/>
            <person name="Adriaenssens E.M."/>
            <person name="Foster-Nyarko E."/>
            <person name="Jarju S."/>
            <person name="Secka A."/>
            <person name="Antonio M."/>
            <person name="Oren A."/>
            <person name="Chaudhuri R.R."/>
            <person name="La Ragione R."/>
            <person name="Hildebrand F."/>
            <person name="Pallen M.J."/>
        </authorList>
    </citation>
    <scope>NUCLEOTIDE SEQUENCE</scope>
    <source>
        <strain evidence="9">CHK169-11906</strain>
    </source>
</reference>
<evidence type="ECO:0000256" key="4">
    <source>
        <dbReference type="PIRSR" id="PIRSR606225-1"/>
    </source>
</evidence>
<evidence type="ECO:0000256" key="5">
    <source>
        <dbReference type="PROSITE-ProRule" id="PRU00182"/>
    </source>
</evidence>
<dbReference type="SUPFAM" id="SSF55174">
    <property type="entry name" value="Alpha-L RNA-binding motif"/>
    <property type="match status" value="1"/>
</dbReference>
<evidence type="ECO:0000313" key="9">
    <source>
        <dbReference type="EMBL" id="HJA98800.1"/>
    </source>
</evidence>
<dbReference type="PROSITE" id="PS50889">
    <property type="entry name" value="S4"/>
    <property type="match status" value="1"/>
</dbReference>
<dbReference type="Proteomes" id="UP000824259">
    <property type="component" value="Unassembled WGS sequence"/>
</dbReference>
<dbReference type="Pfam" id="PF01479">
    <property type="entry name" value="S4"/>
    <property type="match status" value="1"/>
</dbReference>
<feature type="compositionally biased region" description="Acidic residues" evidence="7">
    <location>
        <begin position="9"/>
        <end position="25"/>
    </location>
</feature>
<dbReference type="PANTHER" id="PTHR21600">
    <property type="entry name" value="MITOCHONDRIAL RNA PSEUDOURIDINE SYNTHASE"/>
    <property type="match status" value="1"/>
</dbReference>
<feature type="region of interest" description="Disordered" evidence="7">
    <location>
        <begin position="1"/>
        <end position="25"/>
    </location>
</feature>
<name>A0A9D2L3Z7_9BACT</name>
<dbReference type="InterPro" id="IPR006145">
    <property type="entry name" value="PsdUridine_synth_RsuA/RluA"/>
</dbReference>
<dbReference type="SUPFAM" id="SSF55120">
    <property type="entry name" value="Pseudouridine synthase"/>
    <property type="match status" value="1"/>
</dbReference>
<dbReference type="GO" id="GO:0003723">
    <property type="term" value="F:RNA binding"/>
    <property type="evidence" value="ECO:0007669"/>
    <property type="project" value="UniProtKB-KW"/>
</dbReference>
<dbReference type="InterPro" id="IPR006224">
    <property type="entry name" value="PsdUridine_synth_RluA-like_CS"/>
</dbReference>
<sequence length="364" mass="41713">MSETQYIPDPDELEDELEEDASEEEQDELYEHFSVTADRGQSLIRLDKFLACRMEHCSRNRIQTAADAGNILVNGVPAKSSYKVKPGDRISLVMPYPKREVEIIPENIPLDIPYEDDDLLLVNKPAGMVVHPGHGNYSGTLVNALTYHLRNLPIFQEGDMRAGLVHRIDKNTSGLLVIAKNERAHARLAKQFFDHTITRRYIALVWGNFEEDEGTITGNIGRNPRDRQKMFVFEDGSDGKHAVTHYRVLKRYGYVTLVECRLETGRTHQIRVHMQWIGHPLFNDERYGGDRILKGTTFNKYKQFIENCFALMPRQALHARCLGFQHPTTGKEVYFECELPADFQAVLAKWDSYTASGRIEADEE</sequence>
<dbReference type="InterPro" id="IPR002942">
    <property type="entry name" value="S4_RNA-bd"/>
</dbReference>
<dbReference type="NCBIfam" id="TIGR00005">
    <property type="entry name" value="rluA_subfam"/>
    <property type="match status" value="1"/>
</dbReference>
<comment type="function">
    <text evidence="6">Responsible for synthesis of pseudouridine from uracil.</text>
</comment>
<dbReference type="SMART" id="SM00363">
    <property type="entry name" value="S4"/>
    <property type="match status" value="1"/>
</dbReference>
<accession>A0A9D2L3Z7</accession>
<dbReference type="CDD" id="cd02869">
    <property type="entry name" value="PseudoU_synth_RluA_like"/>
    <property type="match status" value="1"/>
</dbReference>
<reference evidence="9" key="2">
    <citation type="submission" date="2021-04" db="EMBL/GenBank/DDBJ databases">
        <authorList>
            <person name="Gilroy R."/>
        </authorList>
    </citation>
    <scope>NUCLEOTIDE SEQUENCE</scope>
    <source>
        <strain evidence="9">CHK169-11906</strain>
    </source>
</reference>
<evidence type="ECO:0000313" key="10">
    <source>
        <dbReference type="Proteomes" id="UP000824259"/>
    </source>
</evidence>
<dbReference type="InterPro" id="IPR036986">
    <property type="entry name" value="S4_RNA-bd_sf"/>
</dbReference>
<dbReference type="EMBL" id="DWYR01000011">
    <property type="protein sequence ID" value="HJA98800.1"/>
    <property type="molecule type" value="Genomic_DNA"/>
</dbReference>
<keyword evidence="3 6" id="KW-0413">Isomerase</keyword>
<dbReference type="Gene3D" id="3.30.2350.10">
    <property type="entry name" value="Pseudouridine synthase"/>
    <property type="match status" value="1"/>
</dbReference>
<dbReference type="GO" id="GO:0120159">
    <property type="term" value="F:rRNA pseudouridine synthase activity"/>
    <property type="evidence" value="ECO:0007669"/>
    <property type="project" value="UniProtKB-ARBA"/>
</dbReference>
<organism evidence="9 10">
    <name type="scientific">Candidatus Alistipes avicola</name>
    <dbReference type="NCBI Taxonomy" id="2838432"/>
    <lineage>
        <taxon>Bacteria</taxon>
        <taxon>Pseudomonadati</taxon>
        <taxon>Bacteroidota</taxon>
        <taxon>Bacteroidia</taxon>
        <taxon>Bacteroidales</taxon>
        <taxon>Rikenellaceae</taxon>
        <taxon>Alistipes</taxon>
    </lineage>
</organism>
<dbReference type="CDD" id="cd00165">
    <property type="entry name" value="S4"/>
    <property type="match status" value="1"/>
</dbReference>
<dbReference type="GO" id="GO:0000455">
    <property type="term" value="P:enzyme-directed rRNA pseudouridine synthesis"/>
    <property type="evidence" value="ECO:0007669"/>
    <property type="project" value="UniProtKB-ARBA"/>
</dbReference>
<dbReference type="InterPro" id="IPR050188">
    <property type="entry name" value="RluA_PseudoU_synthase"/>
</dbReference>
<evidence type="ECO:0000256" key="7">
    <source>
        <dbReference type="SAM" id="MobiDB-lite"/>
    </source>
</evidence>